<accession>A0A098YQ58</accession>
<dbReference type="GO" id="GO:0003677">
    <property type="term" value="F:DNA binding"/>
    <property type="evidence" value="ECO:0007669"/>
    <property type="project" value="InterPro"/>
</dbReference>
<evidence type="ECO:0000256" key="3">
    <source>
        <dbReference type="ARBA" id="ARBA00022759"/>
    </source>
</evidence>
<evidence type="ECO:0000256" key="6">
    <source>
        <dbReference type="ARBA" id="ARBA00093790"/>
    </source>
</evidence>
<reference evidence="7 8" key="1">
    <citation type="submission" date="2014-07" db="EMBL/GenBank/DDBJ databases">
        <authorList>
            <person name="McCorrison J."/>
            <person name="Sanka R."/>
            <person name="Torralba M."/>
            <person name="Gillis M."/>
            <person name="Haft D.H."/>
            <person name="Methe B."/>
            <person name="Sutton G."/>
            <person name="Nelson K.E."/>
        </authorList>
    </citation>
    <scope>NUCLEOTIDE SEQUENCE [LARGE SCALE GENOMIC DNA]</scope>
    <source>
        <strain evidence="7 8">S9-PR14</strain>
    </source>
</reference>
<keyword evidence="1" id="KW-0540">Nuclease</keyword>
<keyword evidence="3" id="KW-0255">Endonuclease</keyword>
<dbReference type="Proteomes" id="UP000029723">
    <property type="component" value="Unassembled WGS sequence"/>
</dbReference>
<dbReference type="EMBL" id="JRPQ01000154">
    <property type="protein sequence ID" value="KGI21402.1"/>
    <property type="molecule type" value="Genomic_DNA"/>
</dbReference>
<evidence type="ECO:0000256" key="1">
    <source>
        <dbReference type="ARBA" id="ARBA00022722"/>
    </source>
</evidence>
<organism evidence="7 8">
    <name type="scientific">Hoylesella timonensis S9-PR14</name>
    <dbReference type="NCBI Taxonomy" id="1401062"/>
    <lineage>
        <taxon>Bacteria</taxon>
        <taxon>Pseudomonadati</taxon>
        <taxon>Bacteroidota</taxon>
        <taxon>Bacteroidia</taxon>
        <taxon>Bacteroidales</taxon>
        <taxon>Prevotellaceae</taxon>
        <taxon>Hoylesella</taxon>
    </lineage>
</organism>
<dbReference type="RefSeq" id="WP_036928594.1">
    <property type="nucleotide sequence ID" value="NZ_JRPQ01000154.1"/>
</dbReference>
<evidence type="ECO:0000256" key="2">
    <source>
        <dbReference type="ARBA" id="ARBA00022747"/>
    </source>
</evidence>
<comment type="caution">
    <text evidence="7">The sequence shown here is derived from an EMBL/GenBank/DDBJ whole genome shotgun (WGS) entry which is preliminary data.</text>
</comment>
<dbReference type="EC" id="3.1.21.4" evidence="6"/>
<gene>
    <name evidence="7" type="ORF">HMPREF9304_10475</name>
</gene>
<sequence>MLNSVDKERVIRVIVSNAVKSYANGFSTRHLAEVNNENGVINMKIHNVFIAALGAEIQYYSALARSLDSSLGNMLESMAISIAELNYTVSRHVEGILYKEQTDYIAELLEQYKRGINRTKSKMQQRNE</sequence>
<evidence type="ECO:0000313" key="8">
    <source>
        <dbReference type="Proteomes" id="UP000029723"/>
    </source>
</evidence>
<evidence type="ECO:0000313" key="7">
    <source>
        <dbReference type="EMBL" id="KGI21402.1"/>
    </source>
</evidence>
<name>A0A098YQ58_9BACT</name>
<dbReference type="OrthoDB" id="1066286at2"/>
<comment type="catalytic activity">
    <reaction evidence="5">
        <text>Endonucleolytic cleavage of DNA to give specific double-stranded fragments with terminal 5'-phosphates.</text>
        <dbReference type="EC" id="3.1.21.4"/>
    </reaction>
</comment>
<protein>
    <recommendedName>
        <fullName evidence="6">type II site-specific deoxyribonuclease</fullName>
        <ecNumber evidence="6">3.1.21.4</ecNumber>
    </recommendedName>
</protein>
<dbReference type="GO" id="GO:0009036">
    <property type="term" value="F:type II site-specific deoxyribonuclease activity"/>
    <property type="evidence" value="ECO:0007669"/>
    <property type="project" value="InterPro"/>
</dbReference>
<evidence type="ECO:0000256" key="5">
    <source>
        <dbReference type="ARBA" id="ARBA00093760"/>
    </source>
</evidence>
<dbReference type="GO" id="GO:0009307">
    <property type="term" value="P:DNA restriction-modification system"/>
    <property type="evidence" value="ECO:0007669"/>
    <property type="project" value="InterPro"/>
</dbReference>
<keyword evidence="2" id="KW-0680">Restriction system</keyword>
<dbReference type="Pfam" id="PF09520">
    <property type="entry name" value="RE_TdeIII"/>
    <property type="match status" value="1"/>
</dbReference>
<evidence type="ECO:0000256" key="4">
    <source>
        <dbReference type="ARBA" id="ARBA00022801"/>
    </source>
</evidence>
<keyword evidence="4" id="KW-0378">Hydrolase</keyword>
<proteinExistence type="predicted"/>
<dbReference type="InterPro" id="IPR019045">
    <property type="entry name" value="Restrct_endonuc_II_HinfI"/>
</dbReference>
<dbReference type="AlphaFoldDB" id="A0A098YQ58"/>